<keyword evidence="3" id="KW-1185">Reference proteome</keyword>
<comment type="caution">
    <text evidence="2">The sequence shown here is derived from an EMBL/GenBank/DDBJ whole genome shotgun (WGS) entry which is preliminary data.</text>
</comment>
<feature type="region of interest" description="Disordered" evidence="1">
    <location>
        <begin position="1"/>
        <end position="154"/>
    </location>
</feature>
<evidence type="ECO:0000313" key="2">
    <source>
        <dbReference type="EMBL" id="KAK4657386.1"/>
    </source>
</evidence>
<gene>
    <name evidence="2" type="ORF">QC762_212550</name>
</gene>
<organism evidence="2 3">
    <name type="scientific">Podospora pseudocomata</name>
    <dbReference type="NCBI Taxonomy" id="2093779"/>
    <lineage>
        <taxon>Eukaryota</taxon>
        <taxon>Fungi</taxon>
        <taxon>Dikarya</taxon>
        <taxon>Ascomycota</taxon>
        <taxon>Pezizomycotina</taxon>
        <taxon>Sordariomycetes</taxon>
        <taxon>Sordariomycetidae</taxon>
        <taxon>Sordariales</taxon>
        <taxon>Podosporaceae</taxon>
        <taxon>Podospora</taxon>
    </lineage>
</organism>
<feature type="compositionally biased region" description="Low complexity" evidence="1">
    <location>
        <begin position="27"/>
        <end position="41"/>
    </location>
</feature>
<dbReference type="RefSeq" id="XP_062746359.1">
    <property type="nucleotide sequence ID" value="XM_062888150.1"/>
</dbReference>
<reference evidence="2 3" key="1">
    <citation type="journal article" date="2023" name="bioRxiv">
        <title>High-quality genome assemblies of four members of thePodospora anserinaspecies complex.</title>
        <authorList>
            <person name="Ament-Velasquez S.L."/>
            <person name="Vogan A.A."/>
            <person name="Wallerman O."/>
            <person name="Hartmann F."/>
            <person name="Gautier V."/>
            <person name="Silar P."/>
            <person name="Giraud T."/>
            <person name="Johannesson H."/>
        </authorList>
    </citation>
    <scope>NUCLEOTIDE SEQUENCE [LARGE SCALE GENOMIC DNA]</scope>
    <source>
        <strain evidence="2 3">CBS 415.72m</strain>
    </source>
</reference>
<evidence type="ECO:0000313" key="3">
    <source>
        <dbReference type="Proteomes" id="UP001323405"/>
    </source>
</evidence>
<feature type="compositionally biased region" description="Low complexity" evidence="1">
    <location>
        <begin position="105"/>
        <end position="126"/>
    </location>
</feature>
<feature type="compositionally biased region" description="Acidic residues" evidence="1">
    <location>
        <begin position="70"/>
        <end position="83"/>
    </location>
</feature>
<dbReference type="Proteomes" id="UP001323405">
    <property type="component" value="Unassembled WGS sequence"/>
</dbReference>
<dbReference type="EMBL" id="JAFFHA010000004">
    <property type="protein sequence ID" value="KAK4657386.1"/>
    <property type="molecule type" value="Genomic_DNA"/>
</dbReference>
<proteinExistence type="predicted"/>
<protein>
    <submittedName>
        <fullName evidence="2">Uncharacterized protein</fullName>
    </submittedName>
</protein>
<name>A0ABR0GNZ5_9PEZI</name>
<dbReference type="GeneID" id="87908057"/>
<accession>A0ABR0GNZ5</accession>
<evidence type="ECO:0000256" key="1">
    <source>
        <dbReference type="SAM" id="MobiDB-lite"/>
    </source>
</evidence>
<feature type="compositionally biased region" description="Acidic residues" evidence="1">
    <location>
        <begin position="1"/>
        <end position="21"/>
    </location>
</feature>
<sequence>MTEPENFDDELFADLYNDDDAAPAPKPAAAAQPVQYAAVQPTIETRQEDSYDPNQYNDYSGGGENGNMNQDDEEEEDDDDDIDFNLGNGPSTTLAPHDQQDYNDSHNNNNNNNNNNNSSSSSSNNNSHHEERQSYSAPSAPPAHTKGPNAKEDG</sequence>